<sequence>MAKITNLRCRRCEVKGELRRVNRKGWLEREFLTRLGLYPWECVLCRAKSYRFARGDNS</sequence>
<reference evidence="2" key="1">
    <citation type="journal article" date="2019" name="Int. J. Syst. Evol. Microbiol.">
        <title>The Global Catalogue of Microorganisms (GCM) 10K type strain sequencing project: providing services to taxonomists for standard genome sequencing and annotation.</title>
        <authorList>
            <consortium name="The Broad Institute Genomics Platform"/>
            <consortium name="The Broad Institute Genome Sequencing Center for Infectious Disease"/>
            <person name="Wu L."/>
            <person name="Ma J."/>
        </authorList>
    </citation>
    <scope>NUCLEOTIDE SEQUENCE [LARGE SCALE GENOMIC DNA]</scope>
    <source>
        <strain evidence="2">CGMCC 1.16026</strain>
    </source>
</reference>
<dbReference type="Proteomes" id="UP001596391">
    <property type="component" value="Unassembled WGS sequence"/>
</dbReference>
<accession>A0ABW1Z9N5</accession>
<organism evidence="1 2">
    <name type="scientific">Granulicella cerasi</name>
    <dbReference type="NCBI Taxonomy" id="741063"/>
    <lineage>
        <taxon>Bacteria</taxon>
        <taxon>Pseudomonadati</taxon>
        <taxon>Acidobacteriota</taxon>
        <taxon>Terriglobia</taxon>
        <taxon>Terriglobales</taxon>
        <taxon>Acidobacteriaceae</taxon>
        <taxon>Granulicella</taxon>
    </lineage>
</organism>
<keyword evidence="2" id="KW-1185">Reference proteome</keyword>
<comment type="caution">
    <text evidence="1">The sequence shown here is derived from an EMBL/GenBank/DDBJ whole genome shotgun (WGS) entry which is preliminary data.</text>
</comment>
<name>A0ABW1Z9N5_9BACT</name>
<evidence type="ECO:0000313" key="1">
    <source>
        <dbReference type="EMBL" id="MFC6645768.1"/>
    </source>
</evidence>
<proteinExistence type="predicted"/>
<evidence type="ECO:0000313" key="2">
    <source>
        <dbReference type="Proteomes" id="UP001596391"/>
    </source>
</evidence>
<dbReference type="EMBL" id="JBHSWI010000001">
    <property type="protein sequence ID" value="MFC6645768.1"/>
    <property type="molecule type" value="Genomic_DNA"/>
</dbReference>
<protein>
    <submittedName>
        <fullName evidence="1">Uncharacterized protein</fullName>
    </submittedName>
</protein>
<gene>
    <name evidence="1" type="ORF">ACFQBQ_09285</name>
</gene>
<dbReference type="RefSeq" id="WP_263369485.1">
    <property type="nucleotide sequence ID" value="NZ_JAGSYD010000001.1"/>
</dbReference>